<dbReference type="InterPro" id="IPR011006">
    <property type="entry name" value="CheY-like_superfamily"/>
</dbReference>
<dbReference type="PROSITE" id="PS51755">
    <property type="entry name" value="OMPR_PHOB"/>
    <property type="match status" value="1"/>
</dbReference>
<dbReference type="CDD" id="cd17574">
    <property type="entry name" value="REC_OmpR"/>
    <property type="match status" value="1"/>
</dbReference>
<keyword evidence="1 6" id="KW-0597">Phosphoprotein</keyword>
<feature type="modified residue" description="4-aspartylphosphate" evidence="6">
    <location>
        <position position="55"/>
    </location>
</feature>
<keyword evidence="5" id="KW-0804">Transcription</keyword>
<dbReference type="PROSITE" id="PS50110">
    <property type="entry name" value="RESPONSE_REGULATORY"/>
    <property type="match status" value="1"/>
</dbReference>
<dbReference type="GO" id="GO:0032993">
    <property type="term" value="C:protein-DNA complex"/>
    <property type="evidence" value="ECO:0007669"/>
    <property type="project" value="TreeGrafter"/>
</dbReference>
<dbReference type="OrthoDB" id="8812574at2"/>
<feature type="DNA-binding region" description="OmpR/PhoB-type" evidence="7">
    <location>
        <begin position="120"/>
        <end position="222"/>
    </location>
</feature>
<dbReference type="RefSeq" id="WP_100379106.1">
    <property type="nucleotide sequence ID" value="NZ_CBCSBW010000001.1"/>
</dbReference>
<feature type="domain" description="OmpR/PhoB-type" evidence="9">
    <location>
        <begin position="120"/>
        <end position="222"/>
    </location>
</feature>
<dbReference type="GO" id="GO:0006355">
    <property type="term" value="P:regulation of DNA-templated transcription"/>
    <property type="evidence" value="ECO:0007669"/>
    <property type="project" value="InterPro"/>
</dbReference>
<feature type="domain" description="Response regulatory" evidence="8">
    <location>
        <begin position="6"/>
        <end position="120"/>
    </location>
</feature>
<evidence type="ECO:0000256" key="2">
    <source>
        <dbReference type="ARBA" id="ARBA00023012"/>
    </source>
</evidence>
<dbReference type="GO" id="GO:0000976">
    <property type="term" value="F:transcription cis-regulatory region binding"/>
    <property type="evidence" value="ECO:0007669"/>
    <property type="project" value="TreeGrafter"/>
</dbReference>
<keyword evidence="3" id="KW-0805">Transcription regulation</keyword>
<dbReference type="GO" id="GO:0005829">
    <property type="term" value="C:cytosol"/>
    <property type="evidence" value="ECO:0007669"/>
    <property type="project" value="TreeGrafter"/>
</dbReference>
<evidence type="ECO:0000256" key="4">
    <source>
        <dbReference type="ARBA" id="ARBA00023125"/>
    </source>
</evidence>
<evidence type="ECO:0000259" key="9">
    <source>
        <dbReference type="PROSITE" id="PS51755"/>
    </source>
</evidence>
<dbReference type="Gene3D" id="3.40.50.2300">
    <property type="match status" value="1"/>
</dbReference>
<dbReference type="InterPro" id="IPR001867">
    <property type="entry name" value="OmpR/PhoB-type_DNA-bd"/>
</dbReference>
<protein>
    <submittedName>
        <fullName evidence="10">Two-component system phosphate regulon response regulator OmpR</fullName>
    </submittedName>
</protein>
<evidence type="ECO:0000313" key="11">
    <source>
        <dbReference type="Proteomes" id="UP000229366"/>
    </source>
</evidence>
<accession>A0A2M8VZX2</accession>
<evidence type="ECO:0000256" key="6">
    <source>
        <dbReference type="PROSITE-ProRule" id="PRU00169"/>
    </source>
</evidence>
<dbReference type="AlphaFoldDB" id="A0A2M8VZX2"/>
<dbReference type="InterPro" id="IPR036388">
    <property type="entry name" value="WH-like_DNA-bd_sf"/>
</dbReference>
<dbReference type="SUPFAM" id="SSF46894">
    <property type="entry name" value="C-terminal effector domain of the bipartite response regulators"/>
    <property type="match status" value="1"/>
</dbReference>
<dbReference type="PANTHER" id="PTHR48111">
    <property type="entry name" value="REGULATOR OF RPOS"/>
    <property type="match status" value="1"/>
</dbReference>
<evidence type="ECO:0000256" key="3">
    <source>
        <dbReference type="ARBA" id="ARBA00023015"/>
    </source>
</evidence>
<keyword evidence="4 7" id="KW-0238">DNA-binding</keyword>
<dbReference type="Gene3D" id="1.10.10.10">
    <property type="entry name" value="Winged helix-like DNA-binding domain superfamily/Winged helix DNA-binding domain"/>
    <property type="match status" value="1"/>
</dbReference>
<evidence type="ECO:0000256" key="7">
    <source>
        <dbReference type="PROSITE-ProRule" id="PRU01091"/>
    </source>
</evidence>
<dbReference type="SUPFAM" id="SSF52172">
    <property type="entry name" value="CheY-like"/>
    <property type="match status" value="1"/>
</dbReference>
<sequence>MATHLKIALVEDNDDLRELLTRDIVRAGHQVQSADCAEALDDLMVGQSFDLLVLDVNLPGENGLSIARRFKAANPDIFIIMVTARVEIEDRVAGYESGADIYLPKPVSSSELTAAISSIARRVVVSDQQIQAILNIKSMTLIGTHAVELNKLEVAMLKALSESTDGNLPYHRLLEICGDEVTEASKAALEVRIVRLRKKFIDAGIAERVIKALRGDGYQLLRPIRIL</sequence>
<dbReference type="SMART" id="SM00448">
    <property type="entry name" value="REC"/>
    <property type="match status" value="1"/>
</dbReference>
<dbReference type="SMART" id="SM00862">
    <property type="entry name" value="Trans_reg_C"/>
    <property type="match status" value="1"/>
</dbReference>
<evidence type="ECO:0000259" key="8">
    <source>
        <dbReference type="PROSITE" id="PS50110"/>
    </source>
</evidence>
<dbReference type="InterPro" id="IPR039420">
    <property type="entry name" value="WalR-like"/>
</dbReference>
<dbReference type="Pfam" id="PF00072">
    <property type="entry name" value="Response_reg"/>
    <property type="match status" value="1"/>
</dbReference>
<dbReference type="Proteomes" id="UP000229366">
    <property type="component" value="Unassembled WGS sequence"/>
</dbReference>
<dbReference type="InterPro" id="IPR001789">
    <property type="entry name" value="Sig_transdc_resp-reg_receiver"/>
</dbReference>
<organism evidence="10 11">
    <name type="scientific">Polynucleobacter brandtiae</name>
    <dbReference type="NCBI Taxonomy" id="1938816"/>
    <lineage>
        <taxon>Bacteria</taxon>
        <taxon>Pseudomonadati</taxon>
        <taxon>Pseudomonadota</taxon>
        <taxon>Betaproteobacteria</taxon>
        <taxon>Burkholderiales</taxon>
        <taxon>Burkholderiaceae</taxon>
        <taxon>Polynucleobacter</taxon>
    </lineage>
</organism>
<dbReference type="EMBL" id="PGTX01000001">
    <property type="protein sequence ID" value="PJI83402.1"/>
    <property type="molecule type" value="Genomic_DNA"/>
</dbReference>
<evidence type="ECO:0000256" key="1">
    <source>
        <dbReference type="ARBA" id="ARBA00022553"/>
    </source>
</evidence>
<reference evidence="10 11" key="1">
    <citation type="submission" date="2017-11" db="EMBL/GenBank/DDBJ databases">
        <title>Genomic Encyclopedia of Type Strains, Phase III (KMG-III): the genomes of soil and plant-associated and newly described type strains.</title>
        <authorList>
            <person name="Whitman W."/>
        </authorList>
    </citation>
    <scope>NUCLEOTIDE SEQUENCE [LARGE SCALE GENOMIC DNA]</scope>
    <source>
        <strain evidence="10 11">UB-Domo-W1</strain>
    </source>
</reference>
<gene>
    <name evidence="10" type="ORF">B0G85_0800</name>
</gene>
<dbReference type="PANTHER" id="PTHR48111:SF1">
    <property type="entry name" value="TWO-COMPONENT RESPONSE REGULATOR ORR33"/>
    <property type="match status" value="1"/>
</dbReference>
<dbReference type="InterPro" id="IPR016032">
    <property type="entry name" value="Sig_transdc_resp-reg_C-effctor"/>
</dbReference>
<dbReference type="GO" id="GO:0000156">
    <property type="term" value="F:phosphorelay response regulator activity"/>
    <property type="evidence" value="ECO:0007669"/>
    <property type="project" value="TreeGrafter"/>
</dbReference>
<evidence type="ECO:0000313" key="10">
    <source>
        <dbReference type="EMBL" id="PJI83402.1"/>
    </source>
</evidence>
<comment type="caution">
    <text evidence="10">The sequence shown here is derived from an EMBL/GenBank/DDBJ whole genome shotgun (WGS) entry which is preliminary data.</text>
</comment>
<keyword evidence="11" id="KW-1185">Reference proteome</keyword>
<proteinExistence type="predicted"/>
<dbReference type="Pfam" id="PF00486">
    <property type="entry name" value="Trans_reg_C"/>
    <property type="match status" value="1"/>
</dbReference>
<keyword evidence="2" id="KW-0902">Two-component regulatory system</keyword>
<name>A0A2M8VZX2_9BURK</name>
<evidence type="ECO:0000256" key="5">
    <source>
        <dbReference type="ARBA" id="ARBA00023163"/>
    </source>
</evidence>